<feature type="domain" description="CRIB" evidence="2">
    <location>
        <begin position="257"/>
        <end position="272"/>
    </location>
</feature>
<evidence type="ECO:0000313" key="3">
    <source>
        <dbReference type="EMBL" id="TEB32605.1"/>
    </source>
</evidence>
<dbReference type="Proteomes" id="UP000298030">
    <property type="component" value="Unassembled WGS sequence"/>
</dbReference>
<dbReference type="InterPro" id="IPR011993">
    <property type="entry name" value="PH-like_dom_sf"/>
</dbReference>
<keyword evidence="4" id="KW-1185">Reference proteome</keyword>
<organism evidence="3 4">
    <name type="scientific">Coprinellus micaceus</name>
    <name type="common">Glistening ink-cap mushroom</name>
    <name type="synonym">Coprinus micaceus</name>
    <dbReference type="NCBI Taxonomy" id="71717"/>
    <lineage>
        <taxon>Eukaryota</taxon>
        <taxon>Fungi</taxon>
        <taxon>Dikarya</taxon>
        <taxon>Basidiomycota</taxon>
        <taxon>Agaricomycotina</taxon>
        <taxon>Agaricomycetes</taxon>
        <taxon>Agaricomycetidae</taxon>
        <taxon>Agaricales</taxon>
        <taxon>Agaricineae</taxon>
        <taxon>Psathyrellaceae</taxon>
        <taxon>Coprinellus</taxon>
    </lineage>
</organism>
<evidence type="ECO:0000259" key="2">
    <source>
        <dbReference type="PROSITE" id="PS50108"/>
    </source>
</evidence>
<gene>
    <name evidence="3" type="ORF">FA13DRAFT_1837310</name>
</gene>
<dbReference type="PROSITE" id="PS50108">
    <property type="entry name" value="CRIB"/>
    <property type="match status" value="1"/>
</dbReference>
<reference evidence="3 4" key="1">
    <citation type="journal article" date="2019" name="Nat. Ecol. Evol.">
        <title>Megaphylogeny resolves global patterns of mushroom evolution.</title>
        <authorList>
            <person name="Varga T."/>
            <person name="Krizsan K."/>
            <person name="Foldi C."/>
            <person name="Dima B."/>
            <person name="Sanchez-Garcia M."/>
            <person name="Sanchez-Ramirez S."/>
            <person name="Szollosi G.J."/>
            <person name="Szarkandi J.G."/>
            <person name="Papp V."/>
            <person name="Albert L."/>
            <person name="Andreopoulos W."/>
            <person name="Angelini C."/>
            <person name="Antonin V."/>
            <person name="Barry K.W."/>
            <person name="Bougher N.L."/>
            <person name="Buchanan P."/>
            <person name="Buyck B."/>
            <person name="Bense V."/>
            <person name="Catcheside P."/>
            <person name="Chovatia M."/>
            <person name="Cooper J."/>
            <person name="Damon W."/>
            <person name="Desjardin D."/>
            <person name="Finy P."/>
            <person name="Geml J."/>
            <person name="Haridas S."/>
            <person name="Hughes K."/>
            <person name="Justo A."/>
            <person name="Karasinski D."/>
            <person name="Kautmanova I."/>
            <person name="Kiss B."/>
            <person name="Kocsube S."/>
            <person name="Kotiranta H."/>
            <person name="LaButti K.M."/>
            <person name="Lechner B.E."/>
            <person name="Liimatainen K."/>
            <person name="Lipzen A."/>
            <person name="Lukacs Z."/>
            <person name="Mihaltcheva S."/>
            <person name="Morgado L.N."/>
            <person name="Niskanen T."/>
            <person name="Noordeloos M.E."/>
            <person name="Ohm R.A."/>
            <person name="Ortiz-Santana B."/>
            <person name="Ovrebo C."/>
            <person name="Racz N."/>
            <person name="Riley R."/>
            <person name="Savchenko A."/>
            <person name="Shiryaev A."/>
            <person name="Soop K."/>
            <person name="Spirin V."/>
            <person name="Szebenyi C."/>
            <person name="Tomsovsky M."/>
            <person name="Tulloss R.E."/>
            <person name="Uehling J."/>
            <person name="Grigoriev I.V."/>
            <person name="Vagvolgyi C."/>
            <person name="Papp T."/>
            <person name="Martin F.M."/>
            <person name="Miettinen O."/>
            <person name="Hibbett D.S."/>
            <person name="Nagy L.G."/>
        </authorList>
    </citation>
    <scope>NUCLEOTIDE SEQUENCE [LARGE SCALE GENOMIC DNA]</scope>
    <source>
        <strain evidence="3 4">FP101781</strain>
    </source>
</reference>
<dbReference type="InterPro" id="IPR000095">
    <property type="entry name" value="CRIB_dom"/>
</dbReference>
<dbReference type="OrthoDB" id="8963340at2759"/>
<feature type="region of interest" description="Disordered" evidence="1">
    <location>
        <begin position="1"/>
        <end position="82"/>
    </location>
</feature>
<name>A0A4Y7TEJ7_COPMI</name>
<feature type="compositionally biased region" description="Polar residues" evidence="1">
    <location>
        <begin position="1"/>
        <end position="13"/>
    </location>
</feature>
<comment type="caution">
    <text evidence="3">The sequence shown here is derived from an EMBL/GenBank/DDBJ whole genome shotgun (WGS) entry which is preliminary data.</text>
</comment>
<protein>
    <recommendedName>
        <fullName evidence="2">CRIB domain-containing protein</fullName>
    </recommendedName>
</protein>
<feature type="region of interest" description="Disordered" evidence="1">
    <location>
        <begin position="140"/>
        <end position="168"/>
    </location>
</feature>
<proteinExistence type="predicted"/>
<dbReference type="AlphaFoldDB" id="A0A4Y7TEJ7"/>
<sequence>MSSASANSINSLPMASAQQSRAGSPAPPPSIPAAASTPPRVPSPASVPIPEVHTPILTGSPVSAPAPTPAFVSEQNPRQREVSLDLTSPISIHAIAKARIYHTQLAAKKSSSRGSNSNGNGNAEEWTYSRLKGTLKFGQNYNTPNGSAAADSYTSRRRQSGDSSASAMSGGNTQYYFALADDMTGKTIWMFQVPVSFLYETRKYGFLFEDDDEAALFSKKVINETCKDTPLKRGRSLKSRTRPSFRSQSLSVTTAMISSPAPNSFRHISHIGVSKGGQSFEVSRTLDAAFKEGLEKLQLGGLGNRIVVCESSEFLASFWRDVDKRSQSTDDASASVGSHAHAHMSLAAAQVAVAC</sequence>
<evidence type="ECO:0000256" key="1">
    <source>
        <dbReference type="SAM" id="MobiDB-lite"/>
    </source>
</evidence>
<evidence type="ECO:0000313" key="4">
    <source>
        <dbReference type="Proteomes" id="UP000298030"/>
    </source>
</evidence>
<accession>A0A4Y7TEJ7</accession>
<dbReference type="Gene3D" id="2.30.29.30">
    <property type="entry name" value="Pleckstrin-homology domain (PH domain)/Phosphotyrosine-binding domain (PTB)"/>
    <property type="match status" value="1"/>
</dbReference>
<dbReference type="STRING" id="71717.A0A4Y7TEJ7"/>
<feature type="compositionally biased region" description="Low complexity" evidence="1">
    <location>
        <begin position="15"/>
        <end position="24"/>
    </location>
</feature>
<dbReference type="EMBL" id="QPFP01000014">
    <property type="protein sequence ID" value="TEB32605.1"/>
    <property type="molecule type" value="Genomic_DNA"/>
</dbReference>